<feature type="compositionally biased region" description="Basic and acidic residues" evidence="1">
    <location>
        <begin position="1028"/>
        <end position="1038"/>
    </location>
</feature>
<reference evidence="2" key="1">
    <citation type="submission" date="2023-03" db="EMBL/GenBank/DDBJ databases">
        <title>Massive genome expansion in bonnet fungi (Mycena s.s.) driven by repeated elements and novel gene families across ecological guilds.</title>
        <authorList>
            <consortium name="Lawrence Berkeley National Laboratory"/>
            <person name="Harder C.B."/>
            <person name="Miyauchi S."/>
            <person name="Viragh M."/>
            <person name="Kuo A."/>
            <person name="Thoen E."/>
            <person name="Andreopoulos B."/>
            <person name="Lu D."/>
            <person name="Skrede I."/>
            <person name="Drula E."/>
            <person name="Henrissat B."/>
            <person name="Morin E."/>
            <person name="Kohler A."/>
            <person name="Barry K."/>
            <person name="LaButti K."/>
            <person name="Morin E."/>
            <person name="Salamov A."/>
            <person name="Lipzen A."/>
            <person name="Mereny Z."/>
            <person name="Hegedus B."/>
            <person name="Baldrian P."/>
            <person name="Stursova M."/>
            <person name="Weitz H."/>
            <person name="Taylor A."/>
            <person name="Grigoriev I.V."/>
            <person name="Nagy L.G."/>
            <person name="Martin F."/>
            <person name="Kauserud H."/>
        </authorList>
    </citation>
    <scope>NUCLEOTIDE SEQUENCE</scope>
    <source>
        <strain evidence="2">CBHHK200</strain>
    </source>
</reference>
<feature type="compositionally biased region" description="Basic and acidic residues" evidence="1">
    <location>
        <begin position="506"/>
        <end position="515"/>
    </location>
</feature>
<feature type="compositionally biased region" description="Basic and acidic residues" evidence="1">
    <location>
        <begin position="726"/>
        <end position="742"/>
    </location>
</feature>
<gene>
    <name evidence="2" type="ORF">C8F04DRAFT_1181781</name>
</gene>
<sequence length="1454" mass="162254">MDVDKKEKAEKERLGKENGKDTGNKKNDSQHNETGLDKERVIGRQSAISSTVNRRAIADRILDLVVPMSIREVMETAKDVRSEFQELIKVKNVKAVLLGSADKHPIFTSWGWPRLHGGVLIKVELETAGSKICAIIDTGSQLNIARADIAALKIKRKKYTHYQAFTYWQNQAGIIDQDEGESRLTTSSRTFTQPVEEGISKRAEKETPYSSAQQYNITEEFKGLLVAGMRLLRVSLGALTIIGGWLMIKMTVSLQVEVIMDEDKKKEEKREELPFHFSEETPLPSNLDPMSVHAPTQPMTMPFEEIQYLARTHIHHPGTAYEEIIDEDPEMAIRNAVDAQWRNYMQKRPLDVHPSFSASPQTIYLGSLELENGQLAHDLIQLNSVTVLYNQDDKRPCTLTGHRYSRLFTTPQSASAIWPYEVPYPSDARLESVMADFAPPGQRQEDSATLRSAFAATATSAPRAGDFAEEVHAPGYTRARVSSTKTTVVGPGDAPEYRRSTSTTETSHEFTVRDDQSEESMDERWSLGSSTPSSLPDLISISDSDYALEYYPPNCTRCGYPPHDRVDQCPEWMLPPQEHTPGQFNFSKARGQRLTVNLADGSPTVTRPTPISGTPSVDERPTGFFNPDGTYAPNAHYWTTHDDTVLYNFQAILGLDPHAPGDLIRLRQVARVAEMQVHQVSAIIERRFQESQQMEAQRVVERERVQELEAEREVMRRMSQALEDEDMRRRESQAAELEELRRESRTAEYVPESSTVALLTSTILTHRRPFTLTMGLRTKEGSSEDGPAAQRSEDTLRELPTDVLSSPVGSTDVPTNVSLPPALHARSISPTEILTPASAPSPITERSVDYQVEFPFSPNDIIDEAIYRIVAQQPDVQLEGLTADAPVANLAAHTTVDSSVAGVGIALPSSSASDSGDSLDTQDFLHAVEENVGPPLTQNHDESGDVMGINLFHWAEEQMAREDYSRQWDVGFTTSPLQSARQIVWGPLRSMLDFPQMASDNLRDLHHSLATYSSIFDDSSSSSTGSTHDPDTPDRGDMDTDVGDSNDSNVPLHSALVDNVVDAIAGDAERNSDESETGSKRKSGENNHGRPRKRFRKFFGDHLRREVIHHEALKAANLLDANVIGNLASIRHGLLEGGRRLESLLVREKGDFRDGRREFFHEYAWLIPDHAPDRYAICERPRHPLLFDFESARLHVVLLMLRRKQYFDIAWLLNDLLRLQFLENYAIGHLLTAGFLDNPTSGFTDSSYCSVSDPESSSSGSEPSVPGGHASDPAGAASVSPTTATTGDHSENNHIYSHSSPPTDCDDGDELGALAIDESNLFVRNRRLSFNIRDLLQWLWPTEQASCSQTPAPPTPAQPPTQFFNFVITLIIHYSPLRSKAQPPLNIFGYRGLSTVTSFYATMSTFGFTTPTPFLITFARWFSFLRLDDPVCGRNIRAIYFFATGNFRLFSKDC</sequence>
<accession>A0AAD6X5T1</accession>
<dbReference type="EMBL" id="JARJCM010000046">
    <property type="protein sequence ID" value="KAJ7036006.1"/>
    <property type="molecule type" value="Genomic_DNA"/>
</dbReference>
<evidence type="ECO:0000313" key="3">
    <source>
        <dbReference type="Proteomes" id="UP001218188"/>
    </source>
</evidence>
<feature type="compositionally biased region" description="Low complexity" evidence="1">
    <location>
        <begin position="529"/>
        <end position="538"/>
    </location>
</feature>
<feature type="region of interest" description="Disordered" evidence="1">
    <location>
        <begin position="723"/>
        <end position="742"/>
    </location>
</feature>
<feature type="region of interest" description="Disordered" evidence="1">
    <location>
        <begin position="486"/>
        <end position="538"/>
    </location>
</feature>
<feature type="region of interest" description="Disordered" evidence="1">
    <location>
        <begin position="1247"/>
        <end position="1304"/>
    </location>
</feature>
<comment type="caution">
    <text evidence="2">The sequence shown here is derived from an EMBL/GenBank/DDBJ whole genome shotgun (WGS) entry which is preliminary data.</text>
</comment>
<proteinExistence type="predicted"/>
<dbReference type="Proteomes" id="UP001218188">
    <property type="component" value="Unassembled WGS sequence"/>
</dbReference>
<feature type="compositionally biased region" description="Low complexity" evidence="1">
    <location>
        <begin position="1016"/>
        <end position="1027"/>
    </location>
</feature>
<evidence type="ECO:0000256" key="1">
    <source>
        <dbReference type="SAM" id="MobiDB-lite"/>
    </source>
</evidence>
<feature type="compositionally biased region" description="Polar residues" evidence="1">
    <location>
        <begin position="603"/>
        <end position="615"/>
    </location>
</feature>
<feature type="region of interest" description="Disordered" evidence="1">
    <location>
        <begin position="1"/>
        <end position="39"/>
    </location>
</feature>
<feature type="compositionally biased region" description="Polar residues" evidence="1">
    <location>
        <begin position="1279"/>
        <end position="1302"/>
    </location>
</feature>
<feature type="compositionally biased region" description="Low complexity" evidence="1">
    <location>
        <begin position="1247"/>
        <end position="1268"/>
    </location>
</feature>
<evidence type="ECO:0000313" key="2">
    <source>
        <dbReference type="EMBL" id="KAJ7036006.1"/>
    </source>
</evidence>
<feature type="region of interest" description="Disordered" evidence="1">
    <location>
        <begin position="1016"/>
        <end position="1051"/>
    </location>
</feature>
<feature type="region of interest" description="Disordered" evidence="1">
    <location>
        <begin position="599"/>
        <end position="623"/>
    </location>
</feature>
<protein>
    <submittedName>
        <fullName evidence="2">Uncharacterized protein</fullName>
    </submittedName>
</protein>
<name>A0AAD6X5T1_9AGAR</name>
<keyword evidence="3" id="KW-1185">Reference proteome</keyword>
<feature type="compositionally biased region" description="Basic and acidic residues" evidence="1">
    <location>
        <begin position="1068"/>
        <end position="1088"/>
    </location>
</feature>
<feature type="region of interest" description="Disordered" evidence="1">
    <location>
        <begin position="1068"/>
        <end position="1094"/>
    </location>
</feature>
<organism evidence="2 3">
    <name type="scientific">Mycena alexandri</name>
    <dbReference type="NCBI Taxonomy" id="1745969"/>
    <lineage>
        <taxon>Eukaryota</taxon>
        <taxon>Fungi</taxon>
        <taxon>Dikarya</taxon>
        <taxon>Basidiomycota</taxon>
        <taxon>Agaricomycotina</taxon>
        <taxon>Agaricomycetes</taxon>
        <taxon>Agaricomycetidae</taxon>
        <taxon>Agaricales</taxon>
        <taxon>Marasmiineae</taxon>
        <taxon>Mycenaceae</taxon>
        <taxon>Mycena</taxon>
    </lineage>
</organism>